<dbReference type="AlphaFoldDB" id="A0A2H3EET6"/>
<dbReference type="OrthoDB" id="20086at2759"/>
<accession>A0A2H3EET6</accession>
<feature type="coiled-coil region" evidence="1">
    <location>
        <begin position="122"/>
        <end position="149"/>
    </location>
</feature>
<sequence length="176" mass="19782">MDSDWDEEVSSDLHVGEAEWTKMSSEFMNVNRYREGIITGKQAALQEGFNTEFAQVGVPIGRELGLLRGIASVLAAFLSSMSDSDWEEARSISSALSSIRFSDMDVEAEEDFEDSVVPGPEKGDEKREIEDLENTLNRLSTAKTIKADEGRSTLEDIQQLKWRLKNLMERLSLDVE</sequence>
<dbReference type="PANTHER" id="PTHR18829">
    <property type="entry name" value="PROTEIN YAE1 HOMOLOG"/>
    <property type="match status" value="1"/>
</dbReference>
<dbReference type="OMA" id="IAHAKEH"/>
<dbReference type="InParanoid" id="A0A2H3EET6"/>
<keyword evidence="1" id="KW-0175">Coiled coil</keyword>
<evidence type="ECO:0008006" key="4">
    <source>
        <dbReference type="Google" id="ProtNLM"/>
    </source>
</evidence>
<dbReference type="InterPro" id="IPR038881">
    <property type="entry name" value="Yae1-like"/>
</dbReference>
<dbReference type="STRING" id="47427.A0A2H3EET6"/>
<gene>
    <name evidence="2" type="ORF">ARMGADRAFT_918949</name>
</gene>
<proteinExistence type="predicted"/>
<evidence type="ECO:0000313" key="2">
    <source>
        <dbReference type="EMBL" id="PBK98903.1"/>
    </source>
</evidence>
<reference evidence="3" key="1">
    <citation type="journal article" date="2017" name="Nat. Ecol. Evol.">
        <title>Genome expansion and lineage-specific genetic innovations in the forest pathogenic fungi Armillaria.</title>
        <authorList>
            <person name="Sipos G."/>
            <person name="Prasanna A.N."/>
            <person name="Walter M.C."/>
            <person name="O'Connor E."/>
            <person name="Balint B."/>
            <person name="Krizsan K."/>
            <person name="Kiss B."/>
            <person name="Hess J."/>
            <person name="Varga T."/>
            <person name="Slot J."/>
            <person name="Riley R."/>
            <person name="Boka B."/>
            <person name="Rigling D."/>
            <person name="Barry K."/>
            <person name="Lee J."/>
            <person name="Mihaltcheva S."/>
            <person name="LaButti K."/>
            <person name="Lipzen A."/>
            <person name="Waldron R."/>
            <person name="Moloney N.M."/>
            <person name="Sperisen C."/>
            <person name="Kredics L."/>
            <person name="Vagvoelgyi C."/>
            <person name="Patrignani A."/>
            <person name="Fitzpatrick D."/>
            <person name="Nagy I."/>
            <person name="Doyle S."/>
            <person name="Anderson J.B."/>
            <person name="Grigoriev I.V."/>
            <person name="Gueldener U."/>
            <person name="Muensterkoetter M."/>
            <person name="Nagy L.G."/>
        </authorList>
    </citation>
    <scope>NUCLEOTIDE SEQUENCE [LARGE SCALE GENOMIC DNA]</scope>
    <source>
        <strain evidence="3">Ar21-2</strain>
    </source>
</reference>
<evidence type="ECO:0000256" key="1">
    <source>
        <dbReference type="SAM" id="Coils"/>
    </source>
</evidence>
<keyword evidence="3" id="KW-1185">Reference proteome</keyword>
<dbReference type="PANTHER" id="PTHR18829:SF0">
    <property type="entry name" value="PROTEIN YAE1 HOMOLOG"/>
    <property type="match status" value="1"/>
</dbReference>
<name>A0A2H3EET6_ARMGA</name>
<dbReference type="EMBL" id="KZ293647">
    <property type="protein sequence ID" value="PBK98903.1"/>
    <property type="molecule type" value="Genomic_DNA"/>
</dbReference>
<evidence type="ECO:0000313" key="3">
    <source>
        <dbReference type="Proteomes" id="UP000217790"/>
    </source>
</evidence>
<dbReference type="Proteomes" id="UP000217790">
    <property type="component" value="Unassembled WGS sequence"/>
</dbReference>
<protein>
    <recommendedName>
        <fullName evidence="4">Protein YAE1</fullName>
    </recommendedName>
</protein>
<organism evidence="2 3">
    <name type="scientific">Armillaria gallica</name>
    <name type="common">Bulbous honey fungus</name>
    <name type="synonym">Armillaria bulbosa</name>
    <dbReference type="NCBI Taxonomy" id="47427"/>
    <lineage>
        <taxon>Eukaryota</taxon>
        <taxon>Fungi</taxon>
        <taxon>Dikarya</taxon>
        <taxon>Basidiomycota</taxon>
        <taxon>Agaricomycotina</taxon>
        <taxon>Agaricomycetes</taxon>
        <taxon>Agaricomycetidae</taxon>
        <taxon>Agaricales</taxon>
        <taxon>Marasmiineae</taxon>
        <taxon>Physalacriaceae</taxon>
        <taxon>Armillaria</taxon>
    </lineage>
</organism>